<sequence>MIDLGNDLAKTICEEYLSPKDILNCIPLCRGLKGVLEDSPIVQLKLHNYLYQLPEYQSQNTIRRDHCNSFKGFDNNSNNGKRNKQLKIPPKIQLDKLRNKETNLSFMTLTHNRIKIPSNQHIISINNDAFITIPDNQSRWENTSDDENDNDDHDILATVWTINGKPKYSLDGVSQLEHKVIKVRFDIETDLIVADIDQGVIIVAESTINNSIYKIHIFQITEEEEQKIHIDERQFEIDVGPKKDLESIKLLLGQNGNIVVLRRNQVQLYNWIDGTLKRQFIIPGQNDLPDDMAFVGTDILAIRAKCDAEVTLGGKYLNRLERDFLVFYDIVNPVYPHFPSDFPSSTSSSTSPFDPVSAIQPNLILRFPQSGKDVPESMLINLNSTYHNTTKFQSGSFNSDNTGKSDILNFQIIRNTSSLHADRYSTNQFSISLPLFEIRKLIVEVDHNFSKSETITNTNTNADLNDPIYKVDDQITISPTKWLNNTHYSILDEEEEGQGEYQQSSDNQVSYGLRKMTCHWVNILEENTYTDDPLDFVEDDGWSPRTPEERARAEIEIQEKMNESKPSTSIYKIKLKDFNPRLIRFMSSATHKTNMLIMNQDRDESSDIALEEHKMSGGVSPIFHKGQVITPSNERIGYIQYEASFDLPQIKSPHMTYFTGDKLYLKQSNGWIDILDFN</sequence>
<keyword evidence="2" id="KW-1185">Reference proteome</keyword>
<protein>
    <recommendedName>
        <fullName evidence="3">F-box domain-containing protein</fullName>
    </recommendedName>
</protein>
<dbReference type="GeneID" id="91095998"/>
<proteinExistence type="predicted"/>
<evidence type="ECO:0008006" key="3">
    <source>
        <dbReference type="Google" id="ProtNLM"/>
    </source>
</evidence>
<accession>A0AAX4K005</accession>
<evidence type="ECO:0000313" key="2">
    <source>
        <dbReference type="Proteomes" id="UP001355207"/>
    </source>
</evidence>
<evidence type="ECO:0000313" key="1">
    <source>
        <dbReference type="EMBL" id="WWC90393.1"/>
    </source>
</evidence>
<dbReference type="EMBL" id="CP144104">
    <property type="protein sequence ID" value="WWC90393.1"/>
    <property type="molecule type" value="Genomic_DNA"/>
</dbReference>
<name>A0AAX4K005_9TREE</name>
<dbReference type="RefSeq" id="XP_066077156.1">
    <property type="nucleotide sequence ID" value="XM_066221059.1"/>
</dbReference>
<gene>
    <name evidence="1" type="ORF">L201_005328</name>
</gene>
<dbReference type="Proteomes" id="UP001355207">
    <property type="component" value="Chromosome 7"/>
</dbReference>
<organism evidence="1 2">
    <name type="scientific">Kwoniella dendrophila CBS 6074</name>
    <dbReference type="NCBI Taxonomy" id="1295534"/>
    <lineage>
        <taxon>Eukaryota</taxon>
        <taxon>Fungi</taxon>
        <taxon>Dikarya</taxon>
        <taxon>Basidiomycota</taxon>
        <taxon>Agaricomycotina</taxon>
        <taxon>Tremellomycetes</taxon>
        <taxon>Tremellales</taxon>
        <taxon>Cryptococcaceae</taxon>
        <taxon>Kwoniella</taxon>
    </lineage>
</organism>
<dbReference type="AlphaFoldDB" id="A0AAX4K005"/>
<reference evidence="1 2" key="1">
    <citation type="submission" date="2024-01" db="EMBL/GenBank/DDBJ databases">
        <title>Comparative genomics of Cryptococcus and Kwoniella reveals pathogenesis evolution and contrasting modes of karyotype evolution via chromosome fusion or intercentromeric recombination.</title>
        <authorList>
            <person name="Coelho M.A."/>
            <person name="David-Palma M."/>
            <person name="Shea T."/>
            <person name="Bowers K."/>
            <person name="McGinley-Smith S."/>
            <person name="Mohammad A.W."/>
            <person name="Gnirke A."/>
            <person name="Yurkov A.M."/>
            <person name="Nowrousian M."/>
            <person name="Sun S."/>
            <person name="Cuomo C.A."/>
            <person name="Heitman J."/>
        </authorList>
    </citation>
    <scope>NUCLEOTIDE SEQUENCE [LARGE SCALE GENOMIC DNA]</scope>
    <source>
        <strain evidence="1 2">CBS 6074</strain>
    </source>
</reference>